<feature type="domain" description="Zn(2)-C6 fungal-type" evidence="8">
    <location>
        <begin position="29"/>
        <end position="57"/>
    </location>
</feature>
<keyword evidence="5" id="KW-0804">Transcription</keyword>
<dbReference type="SUPFAM" id="SSF57701">
    <property type="entry name" value="Zn2/Cys6 DNA-binding domain"/>
    <property type="match status" value="1"/>
</dbReference>
<evidence type="ECO:0000256" key="4">
    <source>
        <dbReference type="ARBA" id="ARBA00023125"/>
    </source>
</evidence>
<keyword evidence="1" id="KW-0479">Metal-binding</keyword>
<dbReference type="AlphaFoldDB" id="A0A3D8QIY0"/>
<keyword evidence="2" id="KW-0862">Zinc</keyword>
<evidence type="ECO:0000313" key="9">
    <source>
        <dbReference type="EMBL" id="RDW61668.1"/>
    </source>
</evidence>
<dbReference type="PANTHER" id="PTHR36206:SF13">
    <property type="entry name" value="TRANSCRIPTIONAL REGULATORY PROTEIN MOC3"/>
    <property type="match status" value="1"/>
</dbReference>
<dbReference type="CDD" id="cd00067">
    <property type="entry name" value="GAL4"/>
    <property type="match status" value="1"/>
</dbReference>
<dbReference type="InterPro" id="IPR001138">
    <property type="entry name" value="Zn2Cys6_DnaBD"/>
</dbReference>
<accession>A0A3D8QIY0</accession>
<gene>
    <name evidence="9" type="ORF">BP5796_11560</name>
</gene>
<proteinExistence type="predicted"/>
<dbReference type="PANTHER" id="PTHR36206">
    <property type="entry name" value="ASPERCRYPTIN BIOSYNTHESIS CLUSTER-SPECIFIC TRANSCRIPTION REGULATOR ATNN-RELATED"/>
    <property type="match status" value="1"/>
</dbReference>
<name>A0A3D8QIY0_9HELO</name>
<comment type="caution">
    <text evidence="9">The sequence shown here is derived from an EMBL/GenBank/DDBJ whole genome shotgun (WGS) entry which is preliminary data.</text>
</comment>
<keyword evidence="3" id="KW-0805">Transcription regulation</keyword>
<evidence type="ECO:0000256" key="5">
    <source>
        <dbReference type="ARBA" id="ARBA00023163"/>
    </source>
</evidence>
<sequence>MSAASQERPRGGGAESKRQRASMPKTKTGCMTCRIRRVKCDEGKPACRRCELTGRLCDGYPSLFRVSSFSNATAPAASLAVTVRAPILPSMYQLRLHRSTQQTVSELAAQFTIKPAVGIIFSYESEARVTLGAVSEPEVRHALDSLNHLRDTFQQYGDFAFLTSQLGPRTLRSLQEYNMAVASLASRLSDANPKSVKLALICCQLFISIEAALSNYVSALQHFVRGLQIMHQNRIRPSLDKMGRFVASRAGYRDLPQLDLYILKLFLSPCPIQPLQISGTKMFDQQGQGSASTQGTIGIAFDHPTASQRVFAEQARIQLDSIALSISHLVDTISCLTSTAQATSILHERSRLLEQLYVWQTTFKDLYHALENEQWHPTARFCLGFTFLLHPVLRVITVLSIGASSMQESNVQQDFHEMTKIAEIIGESRRQAVAAQCT</sequence>
<evidence type="ECO:0000256" key="1">
    <source>
        <dbReference type="ARBA" id="ARBA00022723"/>
    </source>
</evidence>
<feature type="region of interest" description="Disordered" evidence="7">
    <location>
        <begin position="1"/>
        <end position="26"/>
    </location>
</feature>
<evidence type="ECO:0000259" key="8">
    <source>
        <dbReference type="PROSITE" id="PS50048"/>
    </source>
</evidence>
<dbReference type="PROSITE" id="PS50048">
    <property type="entry name" value="ZN2_CY6_FUNGAL_2"/>
    <property type="match status" value="1"/>
</dbReference>
<feature type="compositionally biased region" description="Basic and acidic residues" evidence="7">
    <location>
        <begin position="7"/>
        <end position="18"/>
    </location>
</feature>
<keyword evidence="4" id="KW-0238">DNA-binding</keyword>
<dbReference type="Gene3D" id="4.10.240.10">
    <property type="entry name" value="Zn(2)-C6 fungal-type DNA-binding domain"/>
    <property type="match status" value="1"/>
</dbReference>
<keyword evidence="10" id="KW-1185">Reference proteome</keyword>
<organism evidence="9 10">
    <name type="scientific">Coleophoma crateriformis</name>
    <dbReference type="NCBI Taxonomy" id="565419"/>
    <lineage>
        <taxon>Eukaryota</taxon>
        <taxon>Fungi</taxon>
        <taxon>Dikarya</taxon>
        <taxon>Ascomycota</taxon>
        <taxon>Pezizomycotina</taxon>
        <taxon>Leotiomycetes</taxon>
        <taxon>Helotiales</taxon>
        <taxon>Dermateaceae</taxon>
        <taxon>Coleophoma</taxon>
    </lineage>
</organism>
<dbReference type="GO" id="GO:0000981">
    <property type="term" value="F:DNA-binding transcription factor activity, RNA polymerase II-specific"/>
    <property type="evidence" value="ECO:0007669"/>
    <property type="project" value="InterPro"/>
</dbReference>
<dbReference type="EMBL" id="PDLN01000018">
    <property type="protein sequence ID" value="RDW61668.1"/>
    <property type="molecule type" value="Genomic_DNA"/>
</dbReference>
<dbReference type="Pfam" id="PF00172">
    <property type="entry name" value="Zn_clus"/>
    <property type="match status" value="1"/>
</dbReference>
<dbReference type="PROSITE" id="PS00463">
    <property type="entry name" value="ZN2_CY6_FUNGAL_1"/>
    <property type="match status" value="1"/>
</dbReference>
<evidence type="ECO:0000256" key="3">
    <source>
        <dbReference type="ARBA" id="ARBA00023015"/>
    </source>
</evidence>
<evidence type="ECO:0000256" key="6">
    <source>
        <dbReference type="ARBA" id="ARBA00023242"/>
    </source>
</evidence>
<keyword evidence="6" id="KW-0539">Nucleus</keyword>
<dbReference type="Proteomes" id="UP000256328">
    <property type="component" value="Unassembled WGS sequence"/>
</dbReference>
<protein>
    <recommendedName>
        <fullName evidence="8">Zn(2)-C6 fungal-type domain-containing protein</fullName>
    </recommendedName>
</protein>
<reference evidence="9 10" key="1">
    <citation type="journal article" date="2018" name="IMA Fungus">
        <title>IMA Genome-F 9: Draft genome sequence of Annulohypoxylon stygium, Aspergillus mulundensis, Berkeleyomyces basicola (syn. Thielaviopsis basicola), Ceratocystis smalleyi, two Cercospora beticola strains, Coleophoma cylindrospora, Fusarium fracticaudum, Phialophora cf. hyalina, and Morchella septimelata.</title>
        <authorList>
            <person name="Wingfield B.D."/>
            <person name="Bills G.F."/>
            <person name="Dong Y."/>
            <person name="Huang W."/>
            <person name="Nel W.J."/>
            <person name="Swalarsk-Parry B.S."/>
            <person name="Vaghefi N."/>
            <person name="Wilken P.M."/>
            <person name="An Z."/>
            <person name="de Beer Z.W."/>
            <person name="De Vos L."/>
            <person name="Chen L."/>
            <person name="Duong T.A."/>
            <person name="Gao Y."/>
            <person name="Hammerbacher A."/>
            <person name="Kikkert J.R."/>
            <person name="Li Y."/>
            <person name="Li H."/>
            <person name="Li K."/>
            <person name="Li Q."/>
            <person name="Liu X."/>
            <person name="Ma X."/>
            <person name="Naidoo K."/>
            <person name="Pethybridge S.J."/>
            <person name="Sun J."/>
            <person name="Steenkamp E.T."/>
            <person name="van der Nest M.A."/>
            <person name="van Wyk S."/>
            <person name="Wingfield M.J."/>
            <person name="Xiong C."/>
            <person name="Yue Q."/>
            <person name="Zhang X."/>
        </authorList>
    </citation>
    <scope>NUCLEOTIDE SEQUENCE [LARGE SCALE GENOMIC DNA]</scope>
    <source>
        <strain evidence="9 10">BP5796</strain>
    </source>
</reference>
<dbReference type="GO" id="GO:0008270">
    <property type="term" value="F:zinc ion binding"/>
    <property type="evidence" value="ECO:0007669"/>
    <property type="project" value="InterPro"/>
</dbReference>
<evidence type="ECO:0000256" key="7">
    <source>
        <dbReference type="SAM" id="MobiDB-lite"/>
    </source>
</evidence>
<dbReference type="OrthoDB" id="3172332at2759"/>
<dbReference type="GO" id="GO:0003677">
    <property type="term" value="F:DNA binding"/>
    <property type="evidence" value="ECO:0007669"/>
    <property type="project" value="UniProtKB-KW"/>
</dbReference>
<evidence type="ECO:0000313" key="10">
    <source>
        <dbReference type="Proteomes" id="UP000256328"/>
    </source>
</evidence>
<dbReference type="SMART" id="SM00066">
    <property type="entry name" value="GAL4"/>
    <property type="match status" value="1"/>
</dbReference>
<dbReference type="InterPro" id="IPR052360">
    <property type="entry name" value="Transcr_Regulatory_Proteins"/>
</dbReference>
<dbReference type="InterPro" id="IPR036864">
    <property type="entry name" value="Zn2-C6_fun-type_DNA-bd_sf"/>
</dbReference>
<evidence type="ECO:0000256" key="2">
    <source>
        <dbReference type="ARBA" id="ARBA00022833"/>
    </source>
</evidence>